<organism evidence="2 3">
    <name type="scientific">Vigna unguiculata</name>
    <name type="common">Cowpea</name>
    <dbReference type="NCBI Taxonomy" id="3917"/>
    <lineage>
        <taxon>Eukaryota</taxon>
        <taxon>Viridiplantae</taxon>
        <taxon>Streptophyta</taxon>
        <taxon>Embryophyta</taxon>
        <taxon>Tracheophyta</taxon>
        <taxon>Spermatophyta</taxon>
        <taxon>Magnoliopsida</taxon>
        <taxon>eudicotyledons</taxon>
        <taxon>Gunneridae</taxon>
        <taxon>Pentapetalae</taxon>
        <taxon>rosids</taxon>
        <taxon>fabids</taxon>
        <taxon>Fabales</taxon>
        <taxon>Fabaceae</taxon>
        <taxon>Papilionoideae</taxon>
        <taxon>50 kb inversion clade</taxon>
        <taxon>NPAAA clade</taxon>
        <taxon>indigoferoid/millettioid clade</taxon>
        <taxon>Phaseoleae</taxon>
        <taxon>Vigna</taxon>
    </lineage>
</organism>
<dbReference type="EMBL" id="CP039353">
    <property type="protein sequence ID" value="QCE07033.1"/>
    <property type="molecule type" value="Genomic_DNA"/>
</dbReference>
<keyword evidence="3" id="KW-1185">Reference proteome</keyword>
<reference evidence="2 3" key="1">
    <citation type="submission" date="2019-04" db="EMBL/GenBank/DDBJ databases">
        <title>An improved genome assembly and genetic linkage map for asparagus bean, Vigna unguiculata ssp. sesquipedialis.</title>
        <authorList>
            <person name="Xia Q."/>
            <person name="Zhang R."/>
            <person name="Dong Y."/>
        </authorList>
    </citation>
    <scope>NUCLEOTIDE SEQUENCE [LARGE SCALE GENOMIC DNA]</scope>
    <source>
        <tissue evidence="2">Leaf</tissue>
    </source>
</reference>
<proteinExistence type="predicted"/>
<name>A0A4D6MZT8_VIGUN</name>
<evidence type="ECO:0000313" key="3">
    <source>
        <dbReference type="Proteomes" id="UP000501690"/>
    </source>
</evidence>
<gene>
    <name evidence="2" type="ORF">DEO72_LG9g2048</name>
</gene>
<dbReference type="AlphaFoldDB" id="A0A4D6MZT8"/>
<dbReference type="Proteomes" id="UP000501690">
    <property type="component" value="Linkage Group LG9"/>
</dbReference>
<evidence type="ECO:0000313" key="2">
    <source>
        <dbReference type="EMBL" id="QCE07033.1"/>
    </source>
</evidence>
<accession>A0A4D6MZT8</accession>
<sequence length="98" mass="11169">MATIRNTKWSSPIRTTVHIRSKTTEEGNLPEPIRTSHDLAHSTGLPKPPGYNLEWPRVTPIQVTLITRPPNKASHQDLYPKLCRIPRIIHHCLQSHLA</sequence>
<protein>
    <submittedName>
        <fullName evidence="2">Uncharacterized protein</fullName>
    </submittedName>
</protein>
<feature type="region of interest" description="Disordered" evidence="1">
    <location>
        <begin position="15"/>
        <end position="51"/>
    </location>
</feature>
<evidence type="ECO:0000256" key="1">
    <source>
        <dbReference type="SAM" id="MobiDB-lite"/>
    </source>
</evidence>